<dbReference type="Proteomes" id="UP000532440">
    <property type="component" value="Unassembled WGS sequence"/>
</dbReference>
<dbReference type="InterPro" id="IPR025251">
    <property type="entry name" value="DUF4213"/>
</dbReference>
<dbReference type="Gene3D" id="3.40.50.11590">
    <property type="match status" value="1"/>
</dbReference>
<reference evidence="3 4" key="1">
    <citation type="submission" date="2020-08" db="EMBL/GenBank/DDBJ databases">
        <title>Genomic Encyclopedia of Type Strains, Phase IV (KMG-IV): sequencing the most valuable type-strain genomes for metagenomic binning, comparative biology and taxonomic classification.</title>
        <authorList>
            <person name="Goeker M."/>
        </authorList>
    </citation>
    <scope>NUCLEOTIDE SEQUENCE [LARGE SCALE GENOMIC DNA]</scope>
    <source>
        <strain evidence="3 4">DSM 29781</strain>
    </source>
</reference>
<gene>
    <name evidence="3" type="ORF">HNQ70_001433</name>
</gene>
<proteinExistence type="predicted"/>
<feature type="domain" description="DUF4213" evidence="2">
    <location>
        <begin position="43"/>
        <end position="106"/>
    </location>
</feature>
<feature type="domain" description="Putative heavy-metal chelation" evidence="1">
    <location>
        <begin position="123"/>
        <end position="255"/>
    </location>
</feature>
<dbReference type="Gene3D" id="3.30.390.100">
    <property type="match status" value="1"/>
</dbReference>
<keyword evidence="4" id="KW-1185">Reference proteome</keyword>
<evidence type="ECO:0000259" key="1">
    <source>
        <dbReference type="Pfam" id="PF04016"/>
    </source>
</evidence>
<accession>A0A7W8M835</accession>
<dbReference type="SUPFAM" id="SSF159713">
    <property type="entry name" value="Dhaf3308-like"/>
    <property type="match status" value="1"/>
</dbReference>
<evidence type="ECO:0000259" key="2">
    <source>
        <dbReference type="Pfam" id="PF13938"/>
    </source>
</evidence>
<protein>
    <submittedName>
        <fullName evidence="3">Uncharacterized protein (DUF4213/DUF364 family)</fullName>
    </submittedName>
</protein>
<comment type="caution">
    <text evidence="3">The sequence shown here is derived from an EMBL/GenBank/DDBJ whole genome shotgun (WGS) entry which is preliminary data.</text>
</comment>
<dbReference type="Pfam" id="PF13938">
    <property type="entry name" value="DUF4213"/>
    <property type="match status" value="1"/>
</dbReference>
<evidence type="ECO:0000313" key="4">
    <source>
        <dbReference type="Proteomes" id="UP000532440"/>
    </source>
</evidence>
<dbReference type="Pfam" id="PF04016">
    <property type="entry name" value="DUF364"/>
    <property type="match status" value="1"/>
</dbReference>
<dbReference type="RefSeq" id="WP_183965786.1">
    <property type="nucleotide sequence ID" value="NZ_BAABEW010000001.1"/>
</dbReference>
<name>A0A7W8M835_9BURK</name>
<sequence length="280" mass="29006">MVAAFAGELIALAERICAVRPPARVHSLHLPERLARDAKESEFCALELDDGSIGLSYLLLGDTPQRMRAAAPGAGVTGRSALEVARRLRGQDPVDRVLGLAAVNAICQGLLLARPEVLDWTSDPLGLLDPRPGDRIGMVGLFGGLASRIVAAGAQLVVIELDPALAGPRDGYEVTLDRGALGACNKVLSTTTLALNDTLDEVLEACRGADSIALVGPGGGFLPDPLFARGVTLLGGSAVVDRDAFVGAAARGEPWGGSVRKYCIRRESYPGVEALLAAAG</sequence>
<dbReference type="AlphaFoldDB" id="A0A7W8M835"/>
<dbReference type="EMBL" id="JACHGB010000003">
    <property type="protein sequence ID" value="MBB5271423.1"/>
    <property type="molecule type" value="Genomic_DNA"/>
</dbReference>
<evidence type="ECO:0000313" key="3">
    <source>
        <dbReference type="EMBL" id="MBB5271423.1"/>
    </source>
</evidence>
<organism evidence="3 4">
    <name type="scientific">Quisquiliibacterium transsilvanicum</name>
    <dbReference type="NCBI Taxonomy" id="1549638"/>
    <lineage>
        <taxon>Bacteria</taxon>
        <taxon>Pseudomonadati</taxon>
        <taxon>Pseudomonadota</taxon>
        <taxon>Betaproteobacteria</taxon>
        <taxon>Burkholderiales</taxon>
        <taxon>Burkholderiaceae</taxon>
        <taxon>Quisquiliibacterium</taxon>
    </lineage>
</organism>
<dbReference type="InterPro" id="IPR007161">
    <property type="entry name" value="DUF364"/>
</dbReference>